<accession>I1DVJ3</accession>
<organism evidence="1 2">
    <name type="scientific">Rheinheimera nanhaiensis E407-8</name>
    <dbReference type="NCBI Taxonomy" id="562729"/>
    <lineage>
        <taxon>Bacteria</taxon>
        <taxon>Pseudomonadati</taxon>
        <taxon>Pseudomonadota</taxon>
        <taxon>Gammaproteobacteria</taxon>
        <taxon>Chromatiales</taxon>
        <taxon>Chromatiaceae</taxon>
        <taxon>Rheinheimera</taxon>
    </lineage>
</organism>
<protein>
    <submittedName>
        <fullName evidence="1">Uncharacterized protein</fullName>
    </submittedName>
</protein>
<evidence type="ECO:0000313" key="2">
    <source>
        <dbReference type="Proteomes" id="UP000004374"/>
    </source>
</evidence>
<dbReference type="EMBL" id="BAFK01000004">
    <property type="protein sequence ID" value="GAB58071.1"/>
    <property type="molecule type" value="Genomic_DNA"/>
</dbReference>
<proteinExistence type="predicted"/>
<dbReference type="STRING" id="562729.RNAN_1042"/>
<dbReference type="Proteomes" id="UP000004374">
    <property type="component" value="Unassembled WGS sequence"/>
</dbReference>
<gene>
    <name evidence="1" type="ORF">RNAN_1042</name>
</gene>
<name>I1DVJ3_9GAMM</name>
<reference evidence="1 2" key="1">
    <citation type="journal article" date="2012" name="J. Bacteriol.">
        <title>Genome Sequence of the Protease-Producing Bacterium Rheinheimera nanhaiensis E407-8T, Isolated from Deep-Sea Sediment of the South China Sea.</title>
        <authorList>
            <person name="Zhang X.-Y."/>
            <person name="Zhang Y.-J."/>
            <person name="Qin Q.-L."/>
            <person name="Xie B.-B."/>
            <person name="Chen X.-L."/>
            <person name="Zhou B.-C."/>
            <person name="Zhang Y.-Z."/>
        </authorList>
    </citation>
    <scope>NUCLEOTIDE SEQUENCE [LARGE SCALE GENOMIC DNA]</scope>
    <source>
        <strain evidence="1 2">E407-8</strain>
    </source>
</reference>
<keyword evidence="2" id="KW-1185">Reference proteome</keyword>
<dbReference type="AlphaFoldDB" id="I1DVJ3"/>
<evidence type="ECO:0000313" key="1">
    <source>
        <dbReference type="EMBL" id="GAB58071.1"/>
    </source>
</evidence>
<comment type="caution">
    <text evidence="1">The sequence shown here is derived from an EMBL/GenBank/DDBJ whole genome shotgun (WGS) entry which is preliminary data.</text>
</comment>
<sequence>MVMVRLSYKLSSERQPICQWLSSGDKKGGRAAFYCLL</sequence>